<reference evidence="1" key="2">
    <citation type="submission" date="2021-10" db="EMBL/GenBank/DDBJ databases">
        <title>Phylogenomics reveals ancestral predisposition of the termite-cultivated fungus Termitomyces towards a domesticated lifestyle.</title>
        <authorList>
            <person name="Auxier B."/>
            <person name="Grum-Grzhimaylo A."/>
            <person name="Cardenas M.E."/>
            <person name="Lodge J.D."/>
            <person name="Laessoe T."/>
            <person name="Pedersen O."/>
            <person name="Smith M.E."/>
            <person name="Kuyper T.W."/>
            <person name="Franco-Molano E.A."/>
            <person name="Baroni T.J."/>
            <person name="Aanen D.K."/>
        </authorList>
    </citation>
    <scope>NUCLEOTIDE SEQUENCE</scope>
    <source>
        <strain evidence="1">AP01</strain>
        <tissue evidence="1">Mycelium</tissue>
    </source>
</reference>
<dbReference type="EMBL" id="JABCKV010000094">
    <property type="protein sequence ID" value="KAG5643828.1"/>
    <property type="molecule type" value="Genomic_DNA"/>
</dbReference>
<name>A0A9P7KAW2_9AGAR</name>
<dbReference type="Proteomes" id="UP000775547">
    <property type="component" value="Unassembled WGS sequence"/>
</dbReference>
<reference evidence="1" key="1">
    <citation type="submission" date="2020-07" db="EMBL/GenBank/DDBJ databases">
        <authorList>
            <person name="Nieuwenhuis M."/>
            <person name="Van De Peppel L.J.J."/>
        </authorList>
    </citation>
    <scope>NUCLEOTIDE SEQUENCE</scope>
    <source>
        <strain evidence="1">AP01</strain>
        <tissue evidence="1">Mycelium</tissue>
    </source>
</reference>
<protein>
    <submittedName>
        <fullName evidence="1">Uncharacterized protein</fullName>
    </submittedName>
</protein>
<sequence length="353" mass="40632">MPGVPLSGEVLARIVQSLDPLHRRGAIRDLAALCRTSKAFQREAEIKLYEQLIFPEPTRAHLACRTVGQDKRLALLVRKFSFSYESRRPALPRLFWLGVQAALNQMHNLESLSIYDNTLSNTWILDPTDFKFQLKDANLRFKWDTHFVRFLESQPEIQRLQTIDHFESNRLPLAPGSLPVLREFDGLMMVGMNLLSSPITNMQLIVVKEVMLKFLPLLPRLSSLAKTLRGLNFLDLAEEVVPEALNILSSACPNLVHIGVLPLPPSDRHDMHHALMYMHNLKSIHLDVVAWAPHPNLAAQRALAAELKIYCPSIRHVVFWINSTRFRWQYAREWIHHVDLHLHPQVDLTWSMV</sequence>
<evidence type="ECO:0000313" key="2">
    <source>
        <dbReference type="Proteomes" id="UP000775547"/>
    </source>
</evidence>
<dbReference type="AlphaFoldDB" id="A0A9P7KAW2"/>
<accession>A0A9P7KAW2</accession>
<proteinExistence type="predicted"/>
<evidence type="ECO:0000313" key="1">
    <source>
        <dbReference type="EMBL" id="KAG5643828.1"/>
    </source>
</evidence>
<keyword evidence="2" id="KW-1185">Reference proteome</keyword>
<gene>
    <name evidence="1" type="ORF">DXG03_009605</name>
</gene>
<organism evidence="1 2">
    <name type="scientific">Asterophora parasitica</name>
    <dbReference type="NCBI Taxonomy" id="117018"/>
    <lineage>
        <taxon>Eukaryota</taxon>
        <taxon>Fungi</taxon>
        <taxon>Dikarya</taxon>
        <taxon>Basidiomycota</taxon>
        <taxon>Agaricomycotina</taxon>
        <taxon>Agaricomycetes</taxon>
        <taxon>Agaricomycetidae</taxon>
        <taxon>Agaricales</taxon>
        <taxon>Tricholomatineae</taxon>
        <taxon>Lyophyllaceae</taxon>
        <taxon>Asterophora</taxon>
    </lineage>
</organism>
<dbReference type="OrthoDB" id="3250756at2759"/>
<dbReference type="InterPro" id="IPR032675">
    <property type="entry name" value="LRR_dom_sf"/>
</dbReference>
<dbReference type="Gene3D" id="3.80.10.10">
    <property type="entry name" value="Ribonuclease Inhibitor"/>
    <property type="match status" value="1"/>
</dbReference>
<comment type="caution">
    <text evidence="1">The sequence shown here is derived from an EMBL/GenBank/DDBJ whole genome shotgun (WGS) entry which is preliminary data.</text>
</comment>